<dbReference type="AlphaFoldDB" id="A0A2I1EI29"/>
<gene>
    <name evidence="1" type="ORF">RhiirA1_423533</name>
</gene>
<protein>
    <submittedName>
        <fullName evidence="1">Uncharacterized protein</fullName>
    </submittedName>
</protein>
<sequence length="56" mass="6867">MIVPETSARFNVFVTLIYIIIICYKYIHSHYLRSQRLLIRWYFVANPKVLDDKIEY</sequence>
<accession>A0A2I1EI29</accession>
<organism evidence="1 2">
    <name type="scientific">Rhizophagus irregularis</name>
    <dbReference type="NCBI Taxonomy" id="588596"/>
    <lineage>
        <taxon>Eukaryota</taxon>
        <taxon>Fungi</taxon>
        <taxon>Fungi incertae sedis</taxon>
        <taxon>Mucoromycota</taxon>
        <taxon>Glomeromycotina</taxon>
        <taxon>Glomeromycetes</taxon>
        <taxon>Glomerales</taxon>
        <taxon>Glomeraceae</taxon>
        <taxon>Rhizophagus</taxon>
    </lineage>
</organism>
<name>A0A2I1EI29_9GLOM</name>
<reference evidence="1 2" key="1">
    <citation type="submission" date="2017-10" db="EMBL/GenBank/DDBJ databases">
        <title>Extensive intraspecific genome diversity in a model arbuscular mycorrhizal fungus.</title>
        <authorList>
            <person name="Chen E.C.H."/>
            <person name="Morin E."/>
            <person name="Baudet D."/>
            <person name="Noel J."/>
            <person name="Ndikumana S."/>
            <person name="Charron P."/>
            <person name="St-Onge C."/>
            <person name="Giorgi J."/>
            <person name="Grigoriev I.V."/>
            <person name="Roux C."/>
            <person name="Martin F.M."/>
            <person name="Corradi N."/>
        </authorList>
    </citation>
    <scope>NUCLEOTIDE SEQUENCE [LARGE SCALE GENOMIC DNA]</scope>
    <source>
        <strain evidence="1 2">A1</strain>
    </source>
</reference>
<evidence type="ECO:0000313" key="1">
    <source>
        <dbReference type="EMBL" id="PKC62656.1"/>
    </source>
</evidence>
<comment type="caution">
    <text evidence="1">The sequence shown here is derived from an EMBL/GenBank/DDBJ whole genome shotgun (WGS) entry which is preliminary data.</text>
</comment>
<proteinExistence type="predicted"/>
<dbReference type="Proteomes" id="UP000232688">
    <property type="component" value="Unassembled WGS sequence"/>
</dbReference>
<dbReference type="EMBL" id="LLXH01000829">
    <property type="protein sequence ID" value="PKC62656.1"/>
    <property type="molecule type" value="Genomic_DNA"/>
</dbReference>
<evidence type="ECO:0000313" key="2">
    <source>
        <dbReference type="Proteomes" id="UP000232688"/>
    </source>
</evidence>
<reference evidence="1 2" key="2">
    <citation type="submission" date="2017-10" db="EMBL/GenBank/DDBJ databases">
        <title>Genome analyses suggest a sexual origin of heterokaryosis in a supposedly ancient asexual fungus.</title>
        <authorList>
            <person name="Corradi N."/>
            <person name="Sedzielewska K."/>
            <person name="Noel J."/>
            <person name="Charron P."/>
            <person name="Farinelli L."/>
            <person name="Marton T."/>
            <person name="Kruger M."/>
            <person name="Pelin A."/>
            <person name="Brachmann A."/>
            <person name="Corradi N."/>
        </authorList>
    </citation>
    <scope>NUCLEOTIDE SEQUENCE [LARGE SCALE GENOMIC DNA]</scope>
    <source>
        <strain evidence="1 2">A1</strain>
    </source>
</reference>
<dbReference type="VEuPathDB" id="FungiDB:RhiirA1_423533"/>